<feature type="domain" description="GST C-terminal" evidence="7">
    <location>
        <begin position="106"/>
        <end position="222"/>
    </location>
</feature>
<dbReference type="PROSITE" id="PS50404">
    <property type="entry name" value="GST_NTER"/>
    <property type="match status" value="1"/>
</dbReference>
<gene>
    <name evidence="8" type="ORF">CVLEPA_LOCUS28935</name>
</gene>
<keyword evidence="2 5" id="KW-0560">Oxidoreductase</keyword>
<dbReference type="InterPro" id="IPR005442">
    <property type="entry name" value="GST_omega"/>
</dbReference>
<evidence type="ECO:0000259" key="6">
    <source>
        <dbReference type="PROSITE" id="PS50404"/>
    </source>
</evidence>
<dbReference type="SFLD" id="SFLDS00019">
    <property type="entry name" value="Glutathione_Transferase_(cytos"/>
    <property type="match status" value="1"/>
</dbReference>
<dbReference type="InterPro" id="IPR040079">
    <property type="entry name" value="Glutathione_S-Trfase"/>
</dbReference>
<dbReference type="Pfam" id="PF13417">
    <property type="entry name" value="GST_N_3"/>
    <property type="match status" value="1"/>
</dbReference>
<evidence type="ECO:0000256" key="4">
    <source>
        <dbReference type="ARBA" id="ARBA00049544"/>
    </source>
</evidence>
<dbReference type="EC" id="1.8.5.1" evidence="5"/>
<keyword evidence="5" id="KW-0808">Transferase</keyword>
<dbReference type="Gene3D" id="3.40.30.10">
    <property type="entry name" value="Glutaredoxin"/>
    <property type="match status" value="1"/>
</dbReference>
<dbReference type="EC" id="2.5.1.18" evidence="5"/>
<dbReference type="EMBL" id="CAWYQH010000152">
    <property type="protein sequence ID" value="CAK8695702.1"/>
    <property type="molecule type" value="Genomic_DNA"/>
</dbReference>
<accession>A0ABP0GVJ7</accession>
<comment type="similarity">
    <text evidence="1 5">Belongs to the GST superfamily. Omega family.</text>
</comment>
<evidence type="ECO:0000256" key="3">
    <source>
        <dbReference type="ARBA" id="ARBA00048353"/>
    </source>
</evidence>
<comment type="catalytic activity">
    <reaction evidence="4 5">
        <text>L-dehydroascorbate + 2 glutathione = glutathione disulfide + L-ascorbate</text>
        <dbReference type="Rhea" id="RHEA:24424"/>
        <dbReference type="ChEBI" id="CHEBI:38290"/>
        <dbReference type="ChEBI" id="CHEBI:57925"/>
        <dbReference type="ChEBI" id="CHEBI:58297"/>
        <dbReference type="ChEBI" id="CHEBI:58539"/>
        <dbReference type="EC" id="1.8.5.1"/>
    </reaction>
</comment>
<comment type="catalytic activity">
    <reaction evidence="5">
        <text>RX + glutathione = an S-substituted glutathione + a halide anion + H(+)</text>
        <dbReference type="Rhea" id="RHEA:16437"/>
        <dbReference type="ChEBI" id="CHEBI:15378"/>
        <dbReference type="ChEBI" id="CHEBI:16042"/>
        <dbReference type="ChEBI" id="CHEBI:17792"/>
        <dbReference type="ChEBI" id="CHEBI:57925"/>
        <dbReference type="ChEBI" id="CHEBI:90779"/>
        <dbReference type="EC" id="2.5.1.18"/>
    </reaction>
</comment>
<evidence type="ECO:0000256" key="2">
    <source>
        <dbReference type="ARBA" id="ARBA00023002"/>
    </source>
</evidence>
<comment type="catalytic activity">
    <reaction evidence="3 5">
        <text>methylarsonate + 2 glutathione + H(+) = methylarsonous acid + glutathione disulfide + H2O</text>
        <dbReference type="Rhea" id="RHEA:15969"/>
        <dbReference type="ChEBI" id="CHEBI:15377"/>
        <dbReference type="ChEBI" id="CHEBI:15378"/>
        <dbReference type="ChEBI" id="CHEBI:17826"/>
        <dbReference type="ChEBI" id="CHEBI:33409"/>
        <dbReference type="ChEBI" id="CHEBI:57925"/>
        <dbReference type="ChEBI" id="CHEBI:58297"/>
        <dbReference type="EC" id="1.20.4.2"/>
    </reaction>
</comment>
<dbReference type="InterPro" id="IPR036249">
    <property type="entry name" value="Thioredoxin-like_sf"/>
</dbReference>
<evidence type="ECO:0000313" key="9">
    <source>
        <dbReference type="Proteomes" id="UP001642483"/>
    </source>
</evidence>
<evidence type="ECO:0000259" key="7">
    <source>
        <dbReference type="PROSITE" id="PS50405"/>
    </source>
</evidence>
<dbReference type="InterPro" id="IPR010987">
    <property type="entry name" value="Glutathione-S-Trfase_C-like"/>
</dbReference>
<dbReference type="SUPFAM" id="SSF52833">
    <property type="entry name" value="Thioredoxin-like"/>
    <property type="match status" value="1"/>
</dbReference>
<comment type="caution">
    <text evidence="8">The sequence shown here is derived from an EMBL/GenBank/DDBJ whole genome shotgun (WGS) entry which is preliminary data.</text>
</comment>
<keyword evidence="9" id="KW-1185">Reference proteome</keyword>
<dbReference type="SUPFAM" id="SSF47616">
    <property type="entry name" value="GST C-terminal domain-like"/>
    <property type="match status" value="1"/>
</dbReference>
<dbReference type="SFLD" id="SFLDG00358">
    <property type="entry name" value="Main_(cytGST)"/>
    <property type="match status" value="1"/>
</dbReference>
<comment type="function">
    <text evidence="5">Exhibits glutathione-dependent thiol transferase activity. Has high dehydroascorbate reductase activity and may contribute to the recycling of ascorbic acid. Participates in the biotransformation of inorganic arsenic and reduces monomethylarsonic acid (MMA).</text>
</comment>
<protein>
    <recommendedName>
        <fullName evidence="5">Glutathione S-transferase omega</fullName>
        <shortName evidence="5">GSTO</shortName>
        <ecNumber evidence="5">1.20.4.2</ecNumber>
        <ecNumber evidence="5">1.8.5.1</ecNumber>
        <ecNumber evidence="5">2.5.1.18</ecNumber>
    </recommendedName>
    <alternativeName>
        <fullName evidence="5">Glutathione-dependent dehydroascorbate reductase</fullName>
    </alternativeName>
    <alternativeName>
        <fullName evidence="5">Monomethylarsonic acid reductase</fullName>
    </alternativeName>
</protein>
<organism evidence="8 9">
    <name type="scientific">Clavelina lepadiformis</name>
    <name type="common">Light-bulb sea squirt</name>
    <name type="synonym">Ascidia lepadiformis</name>
    <dbReference type="NCBI Taxonomy" id="159417"/>
    <lineage>
        <taxon>Eukaryota</taxon>
        <taxon>Metazoa</taxon>
        <taxon>Chordata</taxon>
        <taxon>Tunicata</taxon>
        <taxon>Ascidiacea</taxon>
        <taxon>Aplousobranchia</taxon>
        <taxon>Clavelinidae</taxon>
        <taxon>Clavelina</taxon>
    </lineage>
</organism>
<reference evidence="8 9" key="1">
    <citation type="submission" date="2024-02" db="EMBL/GenBank/DDBJ databases">
        <authorList>
            <person name="Daric V."/>
            <person name="Darras S."/>
        </authorList>
    </citation>
    <scope>NUCLEOTIDE SEQUENCE [LARGE SCALE GENOMIC DNA]</scope>
</reference>
<feature type="domain" description="GST N-terminal" evidence="6">
    <location>
        <begin position="23"/>
        <end position="101"/>
    </location>
</feature>
<dbReference type="Gene3D" id="1.20.1050.10">
    <property type="match status" value="1"/>
</dbReference>
<dbReference type="PANTHER" id="PTHR43968:SF6">
    <property type="entry name" value="GLUTATHIONE S-TRANSFERASE OMEGA"/>
    <property type="match status" value="1"/>
</dbReference>
<dbReference type="Pfam" id="PF13410">
    <property type="entry name" value="GST_C_2"/>
    <property type="match status" value="1"/>
</dbReference>
<dbReference type="PRINTS" id="PR01625">
    <property type="entry name" value="GSTRNSFRASEO"/>
</dbReference>
<dbReference type="PANTHER" id="PTHR43968">
    <property type="match status" value="1"/>
</dbReference>
<dbReference type="PROSITE" id="PS50405">
    <property type="entry name" value="GST_CTER"/>
    <property type="match status" value="1"/>
</dbReference>
<proteinExistence type="inferred from homology"/>
<evidence type="ECO:0000256" key="1">
    <source>
        <dbReference type="ARBA" id="ARBA00011067"/>
    </source>
</evidence>
<evidence type="ECO:0000313" key="8">
    <source>
        <dbReference type="EMBL" id="CAK8695702.1"/>
    </source>
</evidence>
<dbReference type="InterPro" id="IPR050983">
    <property type="entry name" value="GST_Omega/HSP26"/>
</dbReference>
<dbReference type="Proteomes" id="UP001642483">
    <property type="component" value="Unassembled WGS sequence"/>
</dbReference>
<evidence type="ECO:0000256" key="5">
    <source>
        <dbReference type="RuleBase" id="RU368071"/>
    </source>
</evidence>
<dbReference type="EC" id="1.20.4.2" evidence="5"/>
<dbReference type="InterPro" id="IPR036282">
    <property type="entry name" value="Glutathione-S-Trfase_C_sf"/>
</dbReference>
<dbReference type="InterPro" id="IPR004045">
    <property type="entry name" value="Glutathione_S-Trfase_N"/>
</dbReference>
<dbReference type="EMBL" id="CAWYQH010000152">
    <property type="protein sequence ID" value="CAK8695701.1"/>
    <property type="molecule type" value="Genomic_DNA"/>
</dbReference>
<name>A0ABP0GVJ7_CLALP</name>
<sequence>MAGMGNAKHLKAGDAEPAPPAKDVLRVYGMKFCLYVHRLKLVLAAKDIKHETVNIDLQKKPDWFFQKNPRGKVPAIEKNGETLYESDIMSEYVDEIYPGRRLQTSDPLQNAKEKLVLGDFNEAANKCYTLSRENDDNKRSALSTAIQASLDKVEKFLGNSPYFSGQRPGFTDYMIWPHVERMLLFNSEFIKGNLNIASYCDRMGNDEAVKACRHPADLQIQFFESYKAGNAIYDIGTVE</sequence>